<name>A0A0E9S796_ANGAN</name>
<dbReference type="EMBL" id="GBXM01071298">
    <property type="protein sequence ID" value="JAH37279.1"/>
    <property type="molecule type" value="Transcribed_RNA"/>
</dbReference>
<evidence type="ECO:0000313" key="1">
    <source>
        <dbReference type="EMBL" id="JAH37279.1"/>
    </source>
</evidence>
<dbReference type="AlphaFoldDB" id="A0A0E9S796"/>
<organism evidence="1">
    <name type="scientific">Anguilla anguilla</name>
    <name type="common">European freshwater eel</name>
    <name type="synonym">Muraena anguilla</name>
    <dbReference type="NCBI Taxonomy" id="7936"/>
    <lineage>
        <taxon>Eukaryota</taxon>
        <taxon>Metazoa</taxon>
        <taxon>Chordata</taxon>
        <taxon>Craniata</taxon>
        <taxon>Vertebrata</taxon>
        <taxon>Euteleostomi</taxon>
        <taxon>Actinopterygii</taxon>
        <taxon>Neopterygii</taxon>
        <taxon>Teleostei</taxon>
        <taxon>Anguilliformes</taxon>
        <taxon>Anguillidae</taxon>
        <taxon>Anguilla</taxon>
    </lineage>
</organism>
<accession>A0A0E9S796</accession>
<reference evidence="1" key="1">
    <citation type="submission" date="2014-11" db="EMBL/GenBank/DDBJ databases">
        <authorList>
            <person name="Amaro Gonzalez C."/>
        </authorList>
    </citation>
    <scope>NUCLEOTIDE SEQUENCE</scope>
</reference>
<proteinExistence type="predicted"/>
<reference evidence="1" key="2">
    <citation type="journal article" date="2015" name="Fish Shellfish Immunol.">
        <title>Early steps in the European eel (Anguilla anguilla)-Vibrio vulnificus interaction in the gills: Role of the RtxA13 toxin.</title>
        <authorList>
            <person name="Callol A."/>
            <person name="Pajuelo D."/>
            <person name="Ebbesson L."/>
            <person name="Teles M."/>
            <person name="MacKenzie S."/>
            <person name="Amaro C."/>
        </authorList>
    </citation>
    <scope>NUCLEOTIDE SEQUENCE</scope>
</reference>
<sequence>MQPIFNKTVAEMESPGVSKVKVLVCVSSTCELGQLISLPPGLTIVPISKFR</sequence>
<protein>
    <submittedName>
        <fullName evidence="1">Uncharacterized protein</fullName>
    </submittedName>
</protein>